<evidence type="ECO:0000256" key="1">
    <source>
        <dbReference type="SAM" id="Phobius"/>
    </source>
</evidence>
<keyword evidence="1" id="KW-0812">Transmembrane</keyword>
<dbReference type="FunFam" id="3.40.50.720:FF:000468">
    <property type="entry name" value="Short-chain dehydrogenase, putative"/>
    <property type="match status" value="1"/>
</dbReference>
<reference evidence="2 3" key="1">
    <citation type="submission" date="2014-04" db="EMBL/GenBank/DDBJ databases">
        <authorList>
            <consortium name="DOE Joint Genome Institute"/>
            <person name="Kuo A."/>
            <person name="Tarkka M."/>
            <person name="Buscot F."/>
            <person name="Kohler A."/>
            <person name="Nagy L.G."/>
            <person name="Floudas D."/>
            <person name="Copeland A."/>
            <person name="Barry K.W."/>
            <person name="Cichocki N."/>
            <person name="Veneault-Fourrey C."/>
            <person name="LaButti K."/>
            <person name="Lindquist E.A."/>
            <person name="Lipzen A."/>
            <person name="Lundell T."/>
            <person name="Morin E."/>
            <person name="Murat C."/>
            <person name="Sun H."/>
            <person name="Tunlid A."/>
            <person name="Henrissat B."/>
            <person name="Grigoriev I.V."/>
            <person name="Hibbett D.S."/>
            <person name="Martin F."/>
            <person name="Nordberg H.P."/>
            <person name="Cantor M.N."/>
            <person name="Hua S.X."/>
        </authorList>
    </citation>
    <scope>NUCLEOTIDE SEQUENCE [LARGE SCALE GENOMIC DNA]</scope>
    <source>
        <strain evidence="2 3">F 1598</strain>
    </source>
</reference>
<evidence type="ECO:0000313" key="2">
    <source>
        <dbReference type="EMBL" id="KIM90866.1"/>
    </source>
</evidence>
<dbReference type="Pfam" id="PF00106">
    <property type="entry name" value="adh_short"/>
    <property type="match status" value="1"/>
</dbReference>
<dbReference type="PANTHER" id="PTHR43550:SF3">
    <property type="entry name" value="3-KETODIHYDROSPHINGOSINE REDUCTASE"/>
    <property type="match status" value="1"/>
</dbReference>
<dbReference type="InterPro" id="IPR002347">
    <property type="entry name" value="SDR_fam"/>
</dbReference>
<accession>A0A0C3GJP4</accession>
<dbReference type="GO" id="GO:0006666">
    <property type="term" value="P:3-keto-sphinganine metabolic process"/>
    <property type="evidence" value="ECO:0007669"/>
    <property type="project" value="TreeGrafter"/>
</dbReference>
<keyword evidence="3" id="KW-1185">Reference proteome</keyword>
<dbReference type="Proteomes" id="UP000054166">
    <property type="component" value="Unassembled WGS sequence"/>
</dbReference>
<dbReference type="HOGENOM" id="CLU_010194_3_0_1"/>
<feature type="transmembrane region" description="Helical" evidence="1">
    <location>
        <begin position="6"/>
        <end position="23"/>
    </location>
</feature>
<dbReference type="GO" id="GO:0030148">
    <property type="term" value="P:sphingolipid biosynthetic process"/>
    <property type="evidence" value="ECO:0007669"/>
    <property type="project" value="TreeGrafter"/>
</dbReference>
<dbReference type="AlphaFoldDB" id="A0A0C3GJP4"/>
<dbReference type="STRING" id="765440.A0A0C3GJP4"/>
<dbReference type="EMBL" id="KN832972">
    <property type="protein sequence ID" value="KIM90866.1"/>
    <property type="molecule type" value="Genomic_DNA"/>
</dbReference>
<reference evidence="3" key="2">
    <citation type="submission" date="2015-01" db="EMBL/GenBank/DDBJ databases">
        <title>Evolutionary Origins and Diversification of the Mycorrhizal Mutualists.</title>
        <authorList>
            <consortium name="DOE Joint Genome Institute"/>
            <consortium name="Mycorrhizal Genomics Consortium"/>
            <person name="Kohler A."/>
            <person name="Kuo A."/>
            <person name="Nagy L.G."/>
            <person name="Floudas D."/>
            <person name="Copeland A."/>
            <person name="Barry K.W."/>
            <person name="Cichocki N."/>
            <person name="Veneault-Fourrey C."/>
            <person name="LaButti K."/>
            <person name="Lindquist E.A."/>
            <person name="Lipzen A."/>
            <person name="Lundell T."/>
            <person name="Morin E."/>
            <person name="Murat C."/>
            <person name="Riley R."/>
            <person name="Ohm R."/>
            <person name="Sun H."/>
            <person name="Tunlid A."/>
            <person name="Henrissat B."/>
            <person name="Grigoriev I.V."/>
            <person name="Hibbett D.S."/>
            <person name="Martin F."/>
        </authorList>
    </citation>
    <scope>NUCLEOTIDE SEQUENCE [LARGE SCALE GENOMIC DNA]</scope>
    <source>
        <strain evidence="3">F 1598</strain>
    </source>
</reference>
<dbReference type="GO" id="GO:0005789">
    <property type="term" value="C:endoplasmic reticulum membrane"/>
    <property type="evidence" value="ECO:0007669"/>
    <property type="project" value="TreeGrafter"/>
</dbReference>
<keyword evidence="1" id="KW-0472">Membrane</keyword>
<dbReference type="Gene3D" id="3.40.50.720">
    <property type="entry name" value="NAD(P)-binding Rossmann-like Domain"/>
    <property type="match status" value="1"/>
</dbReference>
<organism evidence="2 3">
    <name type="scientific">Piloderma croceum (strain F 1598)</name>
    <dbReference type="NCBI Taxonomy" id="765440"/>
    <lineage>
        <taxon>Eukaryota</taxon>
        <taxon>Fungi</taxon>
        <taxon>Dikarya</taxon>
        <taxon>Basidiomycota</taxon>
        <taxon>Agaricomycotina</taxon>
        <taxon>Agaricomycetes</taxon>
        <taxon>Agaricomycetidae</taxon>
        <taxon>Atheliales</taxon>
        <taxon>Atheliaceae</taxon>
        <taxon>Piloderma</taxon>
    </lineage>
</organism>
<dbReference type="InterPro" id="IPR036291">
    <property type="entry name" value="NAD(P)-bd_dom_sf"/>
</dbReference>
<dbReference type="SUPFAM" id="SSF51735">
    <property type="entry name" value="NAD(P)-binding Rossmann-fold domains"/>
    <property type="match status" value="1"/>
</dbReference>
<evidence type="ECO:0000313" key="3">
    <source>
        <dbReference type="Proteomes" id="UP000054166"/>
    </source>
</evidence>
<dbReference type="GO" id="GO:0047560">
    <property type="term" value="F:3-dehydrosphinganine reductase activity"/>
    <property type="evidence" value="ECO:0007669"/>
    <property type="project" value="TreeGrafter"/>
</dbReference>
<dbReference type="PANTHER" id="PTHR43550">
    <property type="entry name" value="3-KETODIHYDROSPHINGOSINE REDUCTASE"/>
    <property type="match status" value="1"/>
</dbReference>
<name>A0A0C3GJP4_PILCF</name>
<proteinExistence type="predicted"/>
<keyword evidence="1" id="KW-1133">Transmembrane helix</keyword>
<gene>
    <name evidence="2" type="ORF">PILCRDRAFT_811356</name>
</gene>
<dbReference type="FunCoup" id="A0A0C3GJP4">
    <property type="interactions" value="122"/>
</dbReference>
<dbReference type="InParanoid" id="A0A0C3GJP4"/>
<dbReference type="PRINTS" id="PR00081">
    <property type="entry name" value="GDHRDH"/>
</dbReference>
<sequence>MLTLTSALVLLVSTGIIGIWQMFSKRKWNPRGLHCYVTGGSAGLGLALAILLTKRGADVSIVARNEERLQKALEEMEAVRQTPNQVLKSYSFSLNDLESSKAALDAACHPHGGRSPDAMFLCAGKSTPGFFVEQDEDSLRQGMDNGYWVQAWSSLAGSKRMVADHAPGKIIFVSSILGYMSFIGYSSYSPAKHALRGLAETLRSELQLYSIGVHIFFPGTMYSPGYIEENKTKPKITLKIEESDEGLKPEQAAEALLQGVQNGNFHIVGDLIGHLFRSSTRGATPHNNVFLDAIYSFIGWVRTVLYSVYI</sequence>
<dbReference type="OrthoDB" id="10267115at2759"/>
<protein>
    <submittedName>
        <fullName evidence="2">Uncharacterized protein</fullName>
    </submittedName>
</protein>